<dbReference type="Proteomes" id="UP000066487">
    <property type="component" value="Chromosome"/>
</dbReference>
<organism evidence="1 2">
    <name type="scientific">Pseudomonas fluorescens</name>
    <dbReference type="NCBI Taxonomy" id="294"/>
    <lineage>
        <taxon>Bacteria</taxon>
        <taxon>Pseudomonadati</taxon>
        <taxon>Pseudomonadota</taxon>
        <taxon>Gammaproteobacteria</taxon>
        <taxon>Pseudomonadales</taxon>
        <taxon>Pseudomonadaceae</taxon>
        <taxon>Pseudomonas</taxon>
    </lineage>
</organism>
<reference evidence="2" key="1">
    <citation type="submission" date="2015-09" db="EMBL/GenBank/DDBJ databases">
        <title>Whole genome sequence of Pseudomonas fluorescens FW300-N2E3.</title>
        <authorList>
            <person name="Ray J."/>
            <person name="Melnyk R."/>
            <person name="Deutschbauer A."/>
        </authorList>
    </citation>
    <scope>NUCLEOTIDE SEQUENCE [LARGE SCALE GENOMIC DNA]</scope>
    <source>
        <strain evidence="2">FW300-N2E3</strain>
    </source>
</reference>
<sequence>MNEDEIPGRNFIKAGRFPSAWKDSWTHAGGFARTLADPDYGYYLLMNDKAVVTQIFQTADFTAAQLEKAWYGLSFQYENYGDGSNSKVIIITGDGIEQPIDLSGKIPDKPMADWNYFPPYPLTNIIADYEIITIELHGSDLKESSGLRMTDVNIQLHLEPLKLSRLQVDEVPYEV</sequence>
<gene>
    <name evidence="1" type="ORF">AO353_04775</name>
</gene>
<proteinExistence type="predicted"/>
<dbReference type="RefSeq" id="WP_054593920.1">
    <property type="nucleotide sequence ID" value="NZ_CP012830.1"/>
</dbReference>
<protein>
    <submittedName>
        <fullName evidence="1">Uncharacterized protein</fullName>
    </submittedName>
</protein>
<evidence type="ECO:0000313" key="2">
    <source>
        <dbReference type="Proteomes" id="UP000066487"/>
    </source>
</evidence>
<dbReference type="AlphaFoldDB" id="A0A0N9W8B9"/>
<dbReference type="EMBL" id="CP012830">
    <property type="protein sequence ID" value="ALI00397.1"/>
    <property type="molecule type" value="Genomic_DNA"/>
</dbReference>
<name>A0A0N9W8B9_PSEFL</name>
<accession>A0A0N9W8B9</accession>
<dbReference type="OrthoDB" id="7032178at2"/>
<reference evidence="1 2" key="2">
    <citation type="journal article" date="2018" name="Nature">
        <title>Mutant phenotypes for thousands of bacterial genes of unknown function.</title>
        <authorList>
            <person name="Price M.N."/>
            <person name="Wetmore K.M."/>
            <person name="Waters R.J."/>
            <person name="Callaghan M."/>
            <person name="Ray J."/>
            <person name="Liu H."/>
            <person name="Kuehl J.V."/>
            <person name="Melnyk R.A."/>
            <person name="Lamson J.S."/>
            <person name="Suh Y."/>
            <person name="Carlson H.K."/>
            <person name="Esquivel Z."/>
            <person name="Sadeeshkumar H."/>
            <person name="Chakraborty R."/>
            <person name="Zane G.M."/>
            <person name="Rubin B.E."/>
            <person name="Wall J.D."/>
            <person name="Visel A."/>
            <person name="Bristow J."/>
            <person name="Blow M.J."/>
            <person name="Arkin A.P."/>
            <person name="Deutschbauer A.M."/>
        </authorList>
    </citation>
    <scope>NUCLEOTIDE SEQUENCE [LARGE SCALE GENOMIC DNA]</scope>
    <source>
        <strain evidence="1 2">FW300-N2E3</strain>
    </source>
</reference>
<evidence type="ECO:0000313" key="1">
    <source>
        <dbReference type="EMBL" id="ALI00397.1"/>
    </source>
</evidence>